<feature type="region of interest" description="Disordered" evidence="6">
    <location>
        <begin position="1"/>
        <end position="34"/>
    </location>
</feature>
<feature type="transmembrane region" description="Helical" evidence="7">
    <location>
        <begin position="415"/>
        <end position="433"/>
    </location>
</feature>
<feature type="transmembrane region" description="Helical" evidence="7">
    <location>
        <begin position="499"/>
        <end position="517"/>
    </location>
</feature>
<evidence type="ECO:0000256" key="6">
    <source>
        <dbReference type="SAM" id="MobiDB-lite"/>
    </source>
</evidence>
<keyword evidence="4 7" id="KW-1133">Transmembrane helix</keyword>
<dbReference type="InterPro" id="IPR002797">
    <property type="entry name" value="Polysacc_synth"/>
</dbReference>
<keyword evidence="5 7" id="KW-0472">Membrane</keyword>
<keyword evidence="2" id="KW-1003">Cell membrane</keyword>
<evidence type="ECO:0000313" key="9">
    <source>
        <dbReference type="Proteomes" id="UP000783871"/>
    </source>
</evidence>
<feature type="region of interest" description="Disordered" evidence="6">
    <location>
        <begin position="46"/>
        <end position="66"/>
    </location>
</feature>
<feature type="transmembrane region" description="Helical" evidence="7">
    <location>
        <begin position="439"/>
        <end position="462"/>
    </location>
</feature>
<gene>
    <name evidence="8" type="ORF">HCJ94_09140</name>
</gene>
<evidence type="ECO:0000313" key="8">
    <source>
        <dbReference type="EMBL" id="NJP32138.1"/>
    </source>
</evidence>
<dbReference type="Proteomes" id="UP000783871">
    <property type="component" value="Unassembled WGS sequence"/>
</dbReference>
<evidence type="ECO:0000256" key="2">
    <source>
        <dbReference type="ARBA" id="ARBA00022475"/>
    </source>
</evidence>
<dbReference type="EMBL" id="JAATEO010000007">
    <property type="protein sequence ID" value="NJP32138.1"/>
    <property type="molecule type" value="Genomic_DNA"/>
</dbReference>
<evidence type="ECO:0000256" key="4">
    <source>
        <dbReference type="ARBA" id="ARBA00022989"/>
    </source>
</evidence>
<protein>
    <submittedName>
        <fullName evidence="8">Flippase</fullName>
    </submittedName>
</protein>
<feature type="transmembrane region" description="Helical" evidence="7">
    <location>
        <begin position="203"/>
        <end position="223"/>
    </location>
</feature>
<dbReference type="RefSeq" id="WP_168000527.1">
    <property type="nucleotide sequence ID" value="NZ_JAATEO010000007.1"/>
</dbReference>
<feature type="transmembrane region" description="Helical" evidence="7">
    <location>
        <begin position="76"/>
        <end position="96"/>
    </location>
</feature>
<dbReference type="PANTHER" id="PTHR30250">
    <property type="entry name" value="PST FAMILY PREDICTED COLANIC ACID TRANSPORTER"/>
    <property type="match status" value="1"/>
</dbReference>
<feature type="transmembrane region" description="Helical" evidence="7">
    <location>
        <begin position="271"/>
        <end position="294"/>
    </location>
</feature>
<evidence type="ECO:0000256" key="7">
    <source>
        <dbReference type="SAM" id="Phobius"/>
    </source>
</evidence>
<keyword evidence="9" id="KW-1185">Reference proteome</keyword>
<evidence type="ECO:0000256" key="1">
    <source>
        <dbReference type="ARBA" id="ARBA00004651"/>
    </source>
</evidence>
<organism evidence="8 9">
    <name type="scientific">Micromonospora thermarum</name>
    <dbReference type="NCBI Taxonomy" id="2720024"/>
    <lineage>
        <taxon>Bacteria</taxon>
        <taxon>Bacillati</taxon>
        <taxon>Actinomycetota</taxon>
        <taxon>Actinomycetes</taxon>
        <taxon>Micromonosporales</taxon>
        <taxon>Micromonosporaceae</taxon>
        <taxon>Micromonospora</taxon>
    </lineage>
</organism>
<accession>A0ABX0Z7W2</accession>
<dbReference type="CDD" id="cd13128">
    <property type="entry name" value="MATE_Wzx_like"/>
    <property type="match status" value="1"/>
</dbReference>
<comment type="subcellular location">
    <subcellularLocation>
        <location evidence="1">Cell membrane</location>
        <topology evidence="1">Multi-pass membrane protein</topology>
    </subcellularLocation>
</comment>
<keyword evidence="3 7" id="KW-0812">Transmembrane</keyword>
<feature type="transmembrane region" description="Helical" evidence="7">
    <location>
        <begin position="146"/>
        <end position="169"/>
    </location>
</feature>
<proteinExistence type="predicted"/>
<feature type="transmembrane region" description="Helical" evidence="7">
    <location>
        <begin position="474"/>
        <end position="493"/>
    </location>
</feature>
<feature type="transmembrane region" description="Helical" evidence="7">
    <location>
        <begin position="229"/>
        <end position="250"/>
    </location>
</feature>
<dbReference type="InterPro" id="IPR050833">
    <property type="entry name" value="Poly_Biosynth_Transport"/>
</dbReference>
<evidence type="ECO:0000256" key="3">
    <source>
        <dbReference type="ARBA" id="ARBA00022692"/>
    </source>
</evidence>
<feature type="transmembrane region" description="Helical" evidence="7">
    <location>
        <begin position="175"/>
        <end position="196"/>
    </location>
</feature>
<feature type="transmembrane region" description="Helical" evidence="7">
    <location>
        <begin position="102"/>
        <end position="125"/>
    </location>
</feature>
<dbReference type="PANTHER" id="PTHR30250:SF11">
    <property type="entry name" value="O-ANTIGEN TRANSPORTER-RELATED"/>
    <property type="match status" value="1"/>
</dbReference>
<sequence length="530" mass="54237">MTWPGRPTEPGDQDTMVLPVVPSSRGTTGWAAGTTDQDTMVLPVVPADPAPTGGTAEPGDGSRSARGLSMATAVSLGLRLLGMVVGMATTSVLARYLNPDGYGVFALALTLGVAAAQIADMGTTITVSSRIAREKEFAGRILSTGLAIRTSMALAATVALLVGATQGLFGESSAVVSVVAIATPLSAASVLTAGATARFRPEVSAILALVQGVLWLVAVVVIAQTGGDLVLLAWFFVAVVTVQTGIGVLINRRLVPLGRPSWAEAGRIFALSWPLAISSLAVMAYYRLGSVILFHLQGAAEVGYYSAAYKFLDVAQLGPVMLVAPLLPIVATSMSMDAHRRSLIFSLAARTGVVIGAGTAVLLIALAPALVAYLYGDDFGPAVTPLMLLAVAFVGVTLGYVGTTICSALGVVRPIAVLTVSVAAVNLAAQFWACLHWGATGAAAVAAGTELVIGVATCLLAARAMTARLPIREVASVFAAGTVTILVLWLVRLPWPVEAVLAGGTFGAAVLVSRALTMADLKRVLSRKAL</sequence>
<feature type="transmembrane region" description="Helical" evidence="7">
    <location>
        <begin position="314"/>
        <end position="332"/>
    </location>
</feature>
<comment type="caution">
    <text evidence="8">The sequence shown here is derived from an EMBL/GenBank/DDBJ whole genome shotgun (WGS) entry which is preliminary data.</text>
</comment>
<evidence type="ECO:0000256" key="5">
    <source>
        <dbReference type="ARBA" id="ARBA00023136"/>
    </source>
</evidence>
<feature type="transmembrane region" description="Helical" evidence="7">
    <location>
        <begin position="353"/>
        <end position="376"/>
    </location>
</feature>
<dbReference type="Pfam" id="PF01943">
    <property type="entry name" value="Polysacc_synt"/>
    <property type="match status" value="1"/>
</dbReference>
<name>A0ABX0Z7W2_9ACTN</name>
<reference evidence="8 9" key="1">
    <citation type="submission" date="2020-03" db="EMBL/GenBank/DDBJ databases">
        <title>WGS of actinomycetes isolated from Thailand.</title>
        <authorList>
            <person name="Thawai C."/>
        </authorList>
    </citation>
    <scope>NUCLEOTIDE SEQUENCE [LARGE SCALE GENOMIC DNA]</scope>
    <source>
        <strain evidence="8 9">HSS6-12</strain>
    </source>
</reference>
<feature type="transmembrane region" description="Helical" evidence="7">
    <location>
        <begin position="382"/>
        <end position="403"/>
    </location>
</feature>